<feature type="compositionally biased region" description="Polar residues" evidence="1">
    <location>
        <begin position="32"/>
        <end position="44"/>
    </location>
</feature>
<dbReference type="InterPro" id="IPR036638">
    <property type="entry name" value="HLH_DNA-bd_sf"/>
</dbReference>
<dbReference type="Pfam" id="PF00010">
    <property type="entry name" value="HLH"/>
    <property type="match status" value="1"/>
</dbReference>
<keyword evidence="4" id="KW-1185">Reference proteome</keyword>
<proteinExistence type="predicted"/>
<feature type="domain" description="BHLH" evidence="2">
    <location>
        <begin position="277"/>
        <end position="346"/>
    </location>
</feature>
<sequence>MPFSVTDTDMAGFPVEKGNDNEASAMFPYPRPTSSGSLQCPSSEKLTDDSADSYFSMPYDESTWTQLEEPTPDRNPPAPYRFTPIVSSTAQTQYNDDDRSWMFPEELVGGPDSLKPTQLLLDVSPTLQPVYDSAPNTHSGSKIPINPMASDCHVDLSKITEHETWNLPGLDNDIKNRTSTYQSPSSPSQYQHINYPSVSPTRIPRRLSFDALSDQQGGKSNGRSKPSSSCESQPQPKRRRSCSGVPERVSSPNENDPDLKVDAVVKEPPAKSTSKPLVKGSHSVVERRYRENLNTRMTQLDQILTAIHDRSRKAGDLDIGPRYTEMSGKTRKADVLNDAIRYVKQAEVDAATKTKEIDFLRLRIAALEKLVHCSDCGLLKQLAGQKIGGDSTKF</sequence>
<feature type="compositionally biased region" description="Low complexity" evidence="1">
    <location>
        <begin position="178"/>
        <end position="191"/>
    </location>
</feature>
<feature type="region of interest" description="Disordered" evidence="1">
    <location>
        <begin position="166"/>
        <end position="261"/>
    </location>
</feature>
<reference evidence="3" key="1">
    <citation type="submission" date="2023-03" db="EMBL/GenBank/DDBJ databases">
        <title>Complete genome of Cladonia borealis.</title>
        <authorList>
            <person name="Park H."/>
        </authorList>
    </citation>
    <scope>NUCLEOTIDE SEQUENCE</scope>
    <source>
        <strain evidence="3">ANT050790</strain>
    </source>
</reference>
<dbReference type="SMART" id="SM00353">
    <property type="entry name" value="HLH"/>
    <property type="match status" value="1"/>
</dbReference>
<dbReference type="Gene3D" id="4.10.280.10">
    <property type="entry name" value="Helix-loop-helix DNA-binding domain"/>
    <property type="match status" value="1"/>
</dbReference>
<protein>
    <recommendedName>
        <fullName evidence="2">BHLH domain-containing protein</fullName>
    </recommendedName>
</protein>
<gene>
    <name evidence="3" type="ORF">JMJ35_004348</name>
</gene>
<dbReference type="InterPro" id="IPR011598">
    <property type="entry name" value="bHLH_dom"/>
</dbReference>
<feature type="compositionally biased region" description="Polar residues" evidence="1">
    <location>
        <begin position="213"/>
        <end position="235"/>
    </location>
</feature>
<accession>A0AA39R1U8</accession>
<dbReference type="EMBL" id="JAFEKC020000008">
    <property type="protein sequence ID" value="KAK0513362.1"/>
    <property type="molecule type" value="Genomic_DNA"/>
</dbReference>
<dbReference type="AlphaFoldDB" id="A0AA39R1U8"/>
<dbReference type="Proteomes" id="UP001166286">
    <property type="component" value="Unassembled WGS sequence"/>
</dbReference>
<evidence type="ECO:0000313" key="4">
    <source>
        <dbReference type="Proteomes" id="UP001166286"/>
    </source>
</evidence>
<comment type="caution">
    <text evidence="3">The sequence shown here is derived from an EMBL/GenBank/DDBJ whole genome shotgun (WGS) entry which is preliminary data.</text>
</comment>
<dbReference type="PANTHER" id="PTHR47336:SF2">
    <property type="entry name" value="TRANSCRIPTION FACTOR HMS1-RELATED"/>
    <property type="match status" value="1"/>
</dbReference>
<evidence type="ECO:0000256" key="1">
    <source>
        <dbReference type="SAM" id="MobiDB-lite"/>
    </source>
</evidence>
<dbReference type="SUPFAM" id="SSF47459">
    <property type="entry name" value="HLH, helix-loop-helix DNA-binding domain"/>
    <property type="match status" value="1"/>
</dbReference>
<evidence type="ECO:0000259" key="2">
    <source>
        <dbReference type="PROSITE" id="PS50888"/>
    </source>
</evidence>
<dbReference type="InterPro" id="IPR052099">
    <property type="entry name" value="Regulatory_TF_Diverse"/>
</dbReference>
<feature type="region of interest" description="Disordered" evidence="1">
    <location>
        <begin position="1"/>
        <end position="83"/>
    </location>
</feature>
<evidence type="ECO:0000313" key="3">
    <source>
        <dbReference type="EMBL" id="KAK0513362.1"/>
    </source>
</evidence>
<organism evidence="3 4">
    <name type="scientific">Cladonia borealis</name>
    <dbReference type="NCBI Taxonomy" id="184061"/>
    <lineage>
        <taxon>Eukaryota</taxon>
        <taxon>Fungi</taxon>
        <taxon>Dikarya</taxon>
        <taxon>Ascomycota</taxon>
        <taxon>Pezizomycotina</taxon>
        <taxon>Lecanoromycetes</taxon>
        <taxon>OSLEUM clade</taxon>
        <taxon>Lecanoromycetidae</taxon>
        <taxon>Lecanorales</taxon>
        <taxon>Lecanorineae</taxon>
        <taxon>Cladoniaceae</taxon>
        <taxon>Cladonia</taxon>
    </lineage>
</organism>
<dbReference type="PANTHER" id="PTHR47336">
    <property type="entry name" value="TRANSCRIPTION FACTOR HMS1-RELATED"/>
    <property type="match status" value="1"/>
</dbReference>
<dbReference type="PROSITE" id="PS50888">
    <property type="entry name" value="BHLH"/>
    <property type="match status" value="1"/>
</dbReference>
<name>A0AA39R1U8_9LECA</name>
<dbReference type="GO" id="GO:0046983">
    <property type="term" value="F:protein dimerization activity"/>
    <property type="evidence" value="ECO:0007669"/>
    <property type="project" value="InterPro"/>
</dbReference>